<evidence type="ECO:0000259" key="2">
    <source>
        <dbReference type="Pfam" id="PF14033"/>
    </source>
</evidence>
<protein>
    <submittedName>
        <fullName evidence="4">Uncharacterized protein</fullName>
    </submittedName>
</protein>
<dbReference type="AlphaFoldDB" id="A0A1C7MKT9"/>
<dbReference type="Pfam" id="PF14033">
    <property type="entry name" value="DUF4246"/>
    <property type="match status" value="1"/>
</dbReference>
<dbReference type="InterPro" id="IPR049207">
    <property type="entry name" value="DUF4246_N"/>
</dbReference>
<feature type="domain" description="DUF4246" evidence="3">
    <location>
        <begin position="10"/>
        <end position="58"/>
    </location>
</feature>
<dbReference type="STRING" id="5627.A0A1C7MKT9"/>
<comment type="caution">
    <text evidence="4">The sequence shown here is derived from an EMBL/GenBank/DDBJ whole genome shotgun (WGS) entry which is preliminary data.</text>
</comment>
<proteinExistence type="predicted"/>
<sequence>MSNPPELPEFPSPFNFINNVPITLVELRMRNFSGQIREKPRWWEKVHDADIVAKWRSEIIEQDEKVVEQFWGGEKRFDDGNGEKKWPREKITGAQLDYIFDELKDLAQAIDHETGIQRTAIDKVYQSKTLIPADLKTVFLSGVSILESVPPEEQDWHPGANDQVLDLVHPSLHCFRIGRSPVLIPERTSGCPDPLFVLTEEQYLEMREDAEGAIVSQFISTNYQWLPTDFEVSQPGRRLYSNITSILQRFLPLFERVLSDSSDPPPPLAVAANPGGWYEDEESESDLSDDEMDARWRKFHWPVIHDPAPFSPPTQEGRTPLSLNGRKLQVIIKLANIVLTPERPKYPGGSWHVEGMVNEEIVATGIYYYASDNISESKLAFRAAVGDGTDEAGVSWNYEQSDDRGWTVAFGLRQWRSMNQELGSIMATEDKSSLGRGRYSAFSLSTRRGPSSRRATFPAATIVVPRRAGKVPALRALPQEIWDMIMQYALAGTVSLEEAKQDRLALMEERSHFVIEHNREIFEVEFNMCEH</sequence>
<evidence type="ECO:0000313" key="4">
    <source>
        <dbReference type="EMBL" id="OBZ77481.1"/>
    </source>
</evidence>
<organism evidence="4 5">
    <name type="scientific">Grifola frondosa</name>
    <name type="common">Maitake</name>
    <name type="synonym">Polyporus frondosus</name>
    <dbReference type="NCBI Taxonomy" id="5627"/>
    <lineage>
        <taxon>Eukaryota</taxon>
        <taxon>Fungi</taxon>
        <taxon>Dikarya</taxon>
        <taxon>Basidiomycota</taxon>
        <taxon>Agaricomycotina</taxon>
        <taxon>Agaricomycetes</taxon>
        <taxon>Polyporales</taxon>
        <taxon>Grifolaceae</taxon>
        <taxon>Grifola</taxon>
    </lineage>
</organism>
<feature type="region of interest" description="Disordered" evidence="1">
    <location>
        <begin position="261"/>
        <end position="286"/>
    </location>
</feature>
<reference evidence="4 5" key="1">
    <citation type="submission" date="2016-03" db="EMBL/GenBank/DDBJ databases">
        <title>Whole genome sequencing of Grifola frondosa 9006-11.</title>
        <authorList>
            <person name="Min B."/>
            <person name="Park H."/>
            <person name="Kim J.-G."/>
            <person name="Cho H."/>
            <person name="Oh Y.-L."/>
            <person name="Kong W.-S."/>
            <person name="Choi I.-G."/>
        </authorList>
    </citation>
    <scope>NUCLEOTIDE SEQUENCE [LARGE SCALE GENOMIC DNA]</scope>
    <source>
        <strain evidence="4 5">9006-11</strain>
    </source>
</reference>
<dbReference type="Pfam" id="PF21666">
    <property type="entry name" value="DUF4246_N"/>
    <property type="match status" value="1"/>
</dbReference>
<dbReference type="PANTHER" id="PTHR33119:SF1">
    <property type="entry name" value="FE2OG DIOXYGENASE DOMAIN-CONTAINING PROTEIN"/>
    <property type="match status" value="1"/>
</dbReference>
<dbReference type="EMBL" id="LUGG01000002">
    <property type="protein sequence ID" value="OBZ77481.1"/>
    <property type="molecule type" value="Genomic_DNA"/>
</dbReference>
<name>A0A1C7MKT9_GRIFR</name>
<evidence type="ECO:0000256" key="1">
    <source>
        <dbReference type="SAM" id="MobiDB-lite"/>
    </source>
</evidence>
<dbReference type="InterPro" id="IPR025340">
    <property type="entry name" value="DUF4246"/>
</dbReference>
<evidence type="ECO:0000259" key="3">
    <source>
        <dbReference type="Pfam" id="PF21666"/>
    </source>
</evidence>
<dbReference type="PANTHER" id="PTHR33119">
    <property type="entry name" value="IFI3P"/>
    <property type="match status" value="1"/>
</dbReference>
<gene>
    <name evidence="4" type="ORF">A0H81_02708</name>
</gene>
<feature type="domain" description="DUF4246" evidence="2">
    <location>
        <begin position="95"/>
        <end position="431"/>
    </location>
</feature>
<keyword evidence="5" id="KW-1185">Reference proteome</keyword>
<dbReference type="Proteomes" id="UP000092993">
    <property type="component" value="Unassembled WGS sequence"/>
</dbReference>
<accession>A0A1C7MKT9</accession>
<dbReference type="OrthoDB" id="415532at2759"/>
<dbReference type="InterPro" id="IPR049192">
    <property type="entry name" value="DUF4246_C"/>
</dbReference>
<dbReference type="OMA" id="GYDWEPS"/>
<evidence type="ECO:0000313" key="5">
    <source>
        <dbReference type="Proteomes" id="UP000092993"/>
    </source>
</evidence>